<sequence>MLRNPFVRFIGILDDEIISTADGGIHLYLVHWRNRPISNDSWITATELERLDNALLQQYRMDHSPVMSTFERGRIDGADPVPLGEPDSFEGSSSYNLRPRTRKNN</sequence>
<dbReference type="AlphaFoldDB" id="A0AAP0AWM1"/>
<organism evidence="3 4">
    <name type="scientific">Platanthera zijinensis</name>
    <dbReference type="NCBI Taxonomy" id="2320716"/>
    <lineage>
        <taxon>Eukaryota</taxon>
        <taxon>Viridiplantae</taxon>
        <taxon>Streptophyta</taxon>
        <taxon>Embryophyta</taxon>
        <taxon>Tracheophyta</taxon>
        <taxon>Spermatophyta</taxon>
        <taxon>Magnoliopsida</taxon>
        <taxon>Liliopsida</taxon>
        <taxon>Asparagales</taxon>
        <taxon>Orchidaceae</taxon>
        <taxon>Orchidoideae</taxon>
        <taxon>Orchideae</taxon>
        <taxon>Orchidinae</taxon>
        <taxon>Platanthera</taxon>
    </lineage>
</organism>
<evidence type="ECO:0000313" key="3">
    <source>
        <dbReference type="EMBL" id="KAK8916974.1"/>
    </source>
</evidence>
<name>A0AAP0AWM1_9ASPA</name>
<dbReference type="Gene3D" id="2.40.50.40">
    <property type="match status" value="1"/>
</dbReference>
<keyword evidence="4" id="KW-1185">Reference proteome</keyword>
<dbReference type="CDD" id="cd00024">
    <property type="entry name" value="CD_CSD"/>
    <property type="match status" value="1"/>
</dbReference>
<feature type="region of interest" description="Disordered" evidence="1">
    <location>
        <begin position="71"/>
        <end position="105"/>
    </location>
</feature>
<dbReference type="SUPFAM" id="SSF54160">
    <property type="entry name" value="Chromo domain-like"/>
    <property type="match status" value="1"/>
</dbReference>
<evidence type="ECO:0000313" key="4">
    <source>
        <dbReference type="Proteomes" id="UP001418222"/>
    </source>
</evidence>
<dbReference type="InterPro" id="IPR023780">
    <property type="entry name" value="Chromo_domain"/>
</dbReference>
<gene>
    <name evidence="3" type="ORF">KSP39_PZI022729</name>
</gene>
<dbReference type="EMBL" id="JBBWWQ010000020">
    <property type="protein sequence ID" value="KAK8916974.1"/>
    <property type="molecule type" value="Genomic_DNA"/>
</dbReference>
<dbReference type="Pfam" id="PF00385">
    <property type="entry name" value="Chromo"/>
    <property type="match status" value="1"/>
</dbReference>
<evidence type="ECO:0000256" key="1">
    <source>
        <dbReference type="SAM" id="MobiDB-lite"/>
    </source>
</evidence>
<comment type="caution">
    <text evidence="3">The sequence shown here is derived from an EMBL/GenBank/DDBJ whole genome shotgun (WGS) entry which is preliminary data.</text>
</comment>
<protein>
    <recommendedName>
        <fullName evidence="2">Chromo domain-containing protein</fullName>
    </recommendedName>
</protein>
<reference evidence="3 4" key="1">
    <citation type="journal article" date="2022" name="Nat. Plants">
        <title>Genomes of leafy and leafless Platanthera orchids illuminate the evolution of mycoheterotrophy.</title>
        <authorList>
            <person name="Li M.H."/>
            <person name="Liu K.W."/>
            <person name="Li Z."/>
            <person name="Lu H.C."/>
            <person name="Ye Q.L."/>
            <person name="Zhang D."/>
            <person name="Wang J.Y."/>
            <person name="Li Y.F."/>
            <person name="Zhong Z.M."/>
            <person name="Liu X."/>
            <person name="Yu X."/>
            <person name="Liu D.K."/>
            <person name="Tu X.D."/>
            <person name="Liu B."/>
            <person name="Hao Y."/>
            <person name="Liao X.Y."/>
            <person name="Jiang Y.T."/>
            <person name="Sun W.H."/>
            <person name="Chen J."/>
            <person name="Chen Y.Q."/>
            <person name="Ai Y."/>
            <person name="Zhai J.W."/>
            <person name="Wu S.S."/>
            <person name="Zhou Z."/>
            <person name="Hsiao Y.Y."/>
            <person name="Wu W.L."/>
            <person name="Chen Y.Y."/>
            <person name="Lin Y.F."/>
            <person name="Hsu J.L."/>
            <person name="Li C.Y."/>
            <person name="Wang Z.W."/>
            <person name="Zhao X."/>
            <person name="Zhong W.Y."/>
            <person name="Ma X.K."/>
            <person name="Ma L."/>
            <person name="Huang J."/>
            <person name="Chen G.Z."/>
            <person name="Huang M.Z."/>
            <person name="Huang L."/>
            <person name="Peng D.H."/>
            <person name="Luo Y.B."/>
            <person name="Zou S.Q."/>
            <person name="Chen S.P."/>
            <person name="Lan S."/>
            <person name="Tsai W.C."/>
            <person name="Van de Peer Y."/>
            <person name="Liu Z.J."/>
        </authorList>
    </citation>
    <scope>NUCLEOTIDE SEQUENCE [LARGE SCALE GENOMIC DNA]</scope>
    <source>
        <strain evidence="3">Lor287</strain>
    </source>
</reference>
<dbReference type="InterPro" id="IPR016197">
    <property type="entry name" value="Chromo-like_dom_sf"/>
</dbReference>
<proteinExistence type="predicted"/>
<accession>A0AAP0AWM1</accession>
<feature type="domain" description="Chromo" evidence="2">
    <location>
        <begin position="20"/>
        <end position="60"/>
    </location>
</feature>
<evidence type="ECO:0000259" key="2">
    <source>
        <dbReference type="Pfam" id="PF00385"/>
    </source>
</evidence>
<dbReference type="Proteomes" id="UP001418222">
    <property type="component" value="Unassembled WGS sequence"/>
</dbReference>